<gene>
    <name evidence="3" type="ORF">Tci_056033</name>
</gene>
<dbReference type="Gene3D" id="3.60.10.10">
    <property type="entry name" value="Endonuclease/exonuclease/phosphatase"/>
    <property type="match status" value="1"/>
</dbReference>
<dbReference type="InterPro" id="IPR043502">
    <property type="entry name" value="DNA/RNA_pol_sf"/>
</dbReference>
<feature type="domain" description="Reverse transcriptase" evidence="2">
    <location>
        <begin position="1307"/>
        <end position="1585"/>
    </location>
</feature>
<comment type="caution">
    <text evidence="3">The sequence shown here is derived from an EMBL/GenBank/DDBJ whole genome shotgun (WGS) entry which is preliminary data.</text>
</comment>
<keyword evidence="3" id="KW-0695">RNA-directed DNA polymerase</keyword>
<feature type="compositionally biased region" description="Basic and acidic residues" evidence="1">
    <location>
        <begin position="812"/>
        <end position="825"/>
    </location>
</feature>
<dbReference type="Pfam" id="PF00078">
    <property type="entry name" value="RVT_1"/>
    <property type="match status" value="1"/>
</dbReference>
<dbReference type="InterPro" id="IPR000477">
    <property type="entry name" value="RT_dom"/>
</dbReference>
<reference evidence="3" key="1">
    <citation type="journal article" date="2019" name="Sci. Rep.">
        <title>Draft genome of Tanacetum cinerariifolium, the natural source of mosquito coil.</title>
        <authorList>
            <person name="Yamashiro T."/>
            <person name="Shiraishi A."/>
            <person name="Satake H."/>
            <person name="Nakayama K."/>
        </authorList>
    </citation>
    <scope>NUCLEOTIDE SEQUENCE</scope>
</reference>
<evidence type="ECO:0000313" key="3">
    <source>
        <dbReference type="EMBL" id="GEU84055.1"/>
    </source>
</evidence>
<dbReference type="PANTHER" id="PTHR33116">
    <property type="entry name" value="REVERSE TRANSCRIPTASE ZINC-BINDING DOMAIN-CONTAINING PROTEIN-RELATED-RELATED"/>
    <property type="match status" value="1"/>
</dbReference>
<dbReference type="Pfam" id="PF07727">
    <property type="entry name" value="RVT_2"/>
    <property type="match status" value="2"/>
</dbReference>
<dbReference type="SUPFAM" id="SSF56219">
    <property type="entry name" value="DNase I-like"/>
    <property type="match status" value="1"/>
</dbReference>
<keyword evidence="3" id="KW-0548">Nucleotidyltransferase</keyword>
<dbReference type="PROSITE" id="PS50878">
    <property type="entry name" value="RT_POL"/>
    <property type="match status" value="1"/>
</dbReference>
<sequence>MAQTPITPHSAQSTDHVAPPSPNSAQHVPTIIPDRPVNPNPDSVHHMVTHFRVGTNRPVERFTLHMSSVSPLPRSYREAFNDVNWQSAMRDEYNALIKNSTWTLIPRPPDVNVVRCMWLFHHKYLADGTLSRYKARLVANGSTQLEVIDVNETFSPVVKPETIHTVLSLATSRHWSVHQLDVKNAILHGDLSETVYMHQPLDLLHRIISSLHQEFAMTDLGSLTYFLGISVTRDSSVMFLSQKKYAAEILERAGMVNCNPSRTPADIESKLGTIGDVVFDPTLYQSLAGSLQYLTFTRPDISYDVQQACLHMHDPREPYFSALKRILRYVCCTLDYGLQLFSSSTTNLVAYSDANWAGCPTTRRSGYCIFLGNNLLSWSAKRQQTLSRFSAEAEYRGGANDVAETCWLRNLLRELHTSFSFATFVYCDNVIAVYLSFNPVQHQRTKHVEIDIHFVHDLVATGQVWVLHVPSRYQFADIFTKELPSTLLEEFRSSLNVRCLPAQTARKVVLFVQSLRTCRGLVHTDEEGKNCKRFGFVRFINVFSEERLVNNLCTTWIERCKLHANISRFHRNTTYGSKEDVKGTGARKDSKPKWSNNEDLSKSILGRVKVFASLANLKMALCNEGFVDIKIQYMDASLDFHTDKRIAWVEIEEIPFKLWSGKTFNRIAAKWGELLDVDDQEDTCFHSKQTSGWVPDFAEESDEDDQDGFIVNDDGQKEQIPTVFGEDSDGEEVQEKLLNEVGEGDNNLDEGEVNEEIVKSEDPFNIYPILNKKVEKGGCNNKSEGSLKYPPGFSPIVKKESVSSSVGDGNNYDDKGSNKSKREEGYATSRTYMKHKEEGTYSISFGHFKKSEAPRTGGSILGLLDEVVKVGQVMGYKMEGCMSNMEEIIEAQGAKEMESMDTFCARRCWGNLAFDFVHRAAVGNLGGVLCMWDPNSFHKERATKSDSFIMVRGEWCLTGQKFLLIAVYAPQDAREKRMLWDYLHGEIMRWKGEVVVMGDFNEVRHKSDRFGSVFNAHDASTFNTFILNSGLVEVELGGCAFTWCHKSATKMSKLDRFLVSDSLLNTCPNVNAITLERYLLDHRPILLREAFFDYGPTPFKIFHHWFEIEGFNKMVEDTWKEYPGVESNAIRYLMGKLKYLKSKIRVWNITSRSSVNNAKMQYKSDLDAIDEIIDSGNGDEIATNKRVEIINKLLGIDHLQSMEAAQKAKIKWAVEGDENSSFFQGMLKKKRNILNVRGVMVDGVWVDNPVRVKREFYEYFKARFCQPGRKDATIQMEFPYKQSDEKLSEIEGEVTNDEIKRAVWDCIFFLHCEFPKGCNSSFIALIPKNQNAHLVKDFRPISLIGSLYKIIAKILANRLVGVLSDIVNEVQSAFISDRQILDGPFILNEVVQWCKSKKKQALIFKVDFEKAYDSVRWDFLDEILKKFGFEDKWCKWILSCLRSSRGSIIVNGSPTEEFQFVKGLKQGDPLSPFLFILVMESLHLSFQRIDDAGMFHGIKLGGGSVNLSHMFYADDAVFVGQWCNGNITTLVHVLDCFHTASGLRINMCKSKIMGVHVDDDTVIRAAGKLGCMILNAPFSYLGSIVGGNMSRIQMWKDIADRIKLRLSKWKIQTLSIGGRLTLVKSVLGSMPLYYFSIYRVSKAVLHELESIRSYFFNGHGTNNNKATWVNWKKVLLSKNRGGLGVSSLYAMNRGLMFK</sequence>
<keyword evidence="3" id="KW-0808">Transferase</keyword>
<feature type="region of interest" description="Disordered" evidence="1">
    <location>
        <begin position="800"/>
        <end position="826"/>
    </location>
</feature>
<feature type="region of interest" description="Disordered" evidence="1">
    <location>
        <begin position="1"/>
        <end position="43"/>
    </location>
</feature>
<dbReference type="CDD" id="cd09272">
    <property type="entry name" value="RNase_HI_RT_Ty1"/>
    <property type="match status" value="1"/>
</dbReference>
<dbReference type="EMBL" id="BKCJ010008809">
    <property type="protein sequence ID" value="GEU84055.1"/>
    <property type="molecule type" value="Genomic_DNA"/>
</dbReference>
<dbReference type="CDD" id="cd01650">
    <property type="entry name" value="RT_nLTR_like"/>
    <property type="match status" value="1"/>
</dbReference>
<protein>
    <submittedName>
        <fullName evidence="3">Putative RNA-directed DNA polymerase, eukaryota, reverse transcriptase zinc-binding domain protein</fullName>
    </submittedName>
</protein>
<dbReference type="PANTHER" id="PTHR33116:SF77">
    <property type="entry name" value="RNA-DIRECTED DNA POLYMERASE"/>
    <property type="match status" value="1"/>
</dbReference>
<accession>A0A6L2NHE4</accession>
<dbReference type="InterPro" id="IPR036691">
    <property type="entry name" value="Endo/exonu/phosph_ase_sf"/>
</dbReference>
<dbReference type="InterPro" id="IPR013103">
    <property type="entry name" value="RVT_2"/>
</dbReference>
<name>A0A6L2NHE4_TANCI</name>
<organism evidence="3">
    <name type="scientific">Tanacetum cinerariifolium</name>
    <name type="common">Dalmatian daisy</name>
    <name type="synonym">Chrysanthemum cinerariifolium</name>
    <dbReference type="NCBI Taxonomy" id="118510"/>
    <lineage>
        <taxon>Eukaryota</taxon>
        <taxon>Viridiplantae</taxon>
        <taxon>Streptophyta</taxon>
        <taxon>Embryophyta</taxon>
        <taxon>Tracheophyta</taxon>
        <taxon>Spermatophyta</taxon>
        <taxon>Magnoliopsida</taxon>
        <taxon>eudicotyledons</taxon>
        <taxon>Gunneridae</taxon>
        <taxon>Pentapetalae</taxon>
        <taxon>asterids</taxon>
        <taxon>campanulids</taxon>
        <taxon>Asterales</taxon>
        <taxon>Asteraceae</taxon>
        <taxon>Asteroideae</taxon>
        <taxon>Anthemideae</taxon>
        <taxon>Anthemidinae</taxon>
        <taxon>Tanacetum</taxon>
    </lineage>
</organism>
<dbReference type="SUPFAM" id="SSF56672">
    <property type="entry name" value="DNA/RNA polymerases"/>
    <property type="match status" value="2"/>
</dbReference>
<evidence type="ECO:0000256" key="1">
    <source>
        <dbReference type="SAM" id="MobiDB-lite"/>
    </source>
</evidence>
<evidence type="ECO:0000259" key="2">
    <source>
        <dbReference type="PROSITE" id="PS50878"/>
    </source>
</evidence>
<feature type="compositionally biased region" description="Polar residues" evidence="1">
    <location>
        <begin position="1"/>
        <end position="15"/>
    </location>
</feature>
<proteinExistence type="predicted"/>
<dbReference type="GO" id="GO:0003964">
    <property type="term" value="F:RNA-directed DNA polymerase activity"/>
    <property type="evidence" value="ECO:0007669"/>
    <property type="project" value="UniProtKB-KW"/>
</dbReference>